<reference evidence="1" key="1">
    <citation type="submission" date="2014-09" db="EMBL/GenBank/DDBJ databases">
        <authorList>
            <person name="Magalhaes I.L.F."/>
            <person name="Oliveira U."/>
            <person name="Santos F.R."/>
            <person name="Vidigal T.H.D.A."/>
            <person name="Brescovit A.D."/>
            <person name="Santos A.J."/>
        </authorList>
    </citation>
    <scope>NUCLEOTIDE SEQUENCE</scope>
    <source>
        <tissue evidence="1">Shoot tissue taken approximately 20 cm above the soil surface</tissue>
    </source>
</reference>
<name>A0A0A9BT79_ARUDO</name>
<organism evidence="1">
    <name type="scientific">Arundo donax</name>
    <name type="common">Giant reed</name>
    <name type="synonym">Donax arundinaceus</name>
    <dbReference type="NCBI Taxonomy" id="35708"/>
    <lineage>
        <taxon>Eukaryota</taxon>
        <taxon>Viridiplantae</taxon>
        <taxon>Streptophyta</taxon>
        <taxon>Embryophyta</taxon>
        <taxon>Tracheophyta</taxon>
        <taxon>Spermatophyta</taxon>
        <taxon>Magnoliopsida</taxon>
        <taxon>Liliopsida</taxon>
        <taxon>Poales</taxon>
        <taxon>Poaceae</taxon>
        <taxon>PACMAD clade</taxon>
        <taxon>Arundinoideae</taxon>
        <taxon>Arundineae</taxon>
        <taxon>Arundo</taxon>
    </lineage>
</organism>
<evidence type="ECO:0000313" key="1">
    <source>
        <dbReference type="EMBL" id="JAD66501.1"/>
    </source>
</evidence>
<sequence>MLVKLAPGGCVENNFPLKQNYL</sequence>
<reference evidence="1" key="2">
    <citation type="journal article" date="2015" name="Data Brief">
        <title>Shoot transcriptome of the giant reed, Arundo donax.</title>
        <authorList>
            <person name="Barrero R.A."/>
            <person name="Guerrero F.D."/>
            <person name="Moolhuijzen P."/>
            <person name="Goolsby J.A."/>
            <person name="Tidwell J."/>
            <person name="Bellgard S.E."/>
            <person name="Bellgard M.I."/>
        </authorList>
    </citation>
    <scope>NUCLEOTIDE SEQUENCE</scope>
    <source>
        <tissue evidence="1">Shoot tissue taken approximately 20 cm above the soil surface</tissue>
    </source>
</reference>
<dbReference type="AlphaFoldDB" id="A0A0A9BT79"/>
<accession>A0A0A9BT79</accession>
<proteinExistence type="predicted"/>
<dbReference type="EMBL" id="GBRH01231394">
    <property type="protein sequence ID" value="JAD66501.1"/>
    <property type="molecule type" value="Transcribed_RNA"/>
</dbReference>
<protein>
    <submittedName>
        <fullName evidence="1">Uncharacterized protein</fullName>
    </submittedName>
</protein>